<evidence type="ECO:0000256" key="7">
    <source>
        <dbReference type="ARBA" id="ARBA00023136"/>
    </source>
</evidence>
<name>A0A8T8E757_9EURY</name>
<dbReference type="Proteomes" id="UP000637819">
    <property type="component" value="Plasmid pHTS138"/>
</dbReference>
<evidence type="ECO:0000256" key="8">
    <source>
        <dbReference type="SAM" id="Phobius"/>
    </source>
</evidence>
<keyword evidence="11" id="KW-1185">Reference proteome</keyword>
<evidence type="ECO:0000259" key="9">
    <source>
        <dbReference type="Pfam" id="PF18967"/>
    </source>
</evidence>
<dbReference type="GO" id="GO:0000166">
    <property type="term" value="F:nucleotide binding"/>
    <property type="evidence" value="ECO:0007669"/>
    <property type="project" value="UniProtKB-KW"/>
</dbReference>
<protein>
    <recommendedName>
        <fullName evidence="9">Pycsar effector protein domain-containing protein</fullName>
    </recommendedName>
</protein>
<feature type="transmembrane region" description="Helical" evidence="8">
    <location>
        <begin position="30"/>
        <end position="50"/>
    </location>
</feature>
<organism evidence="10 11">
    <name type="scientific">Haloterrigena salifodinae</name>
    <dbReference type="NCBI Taxonomy" id="2675099"/>
    <lineage>
        <taxon>Archaea</taxon>
        <taxon>Methanobacteriati</taxon>
        <taxon>Methanobacteriota</taxon>
        <taxon>Stenosarchaea group</taxon>
        <taxon>Halobacteria</taxon>
        <taxon>Halobacteriales</taxon>
        <taxon>Natrialbaceae</taxon>
        <taxon>Haloterrigena</taxon>
    </lineage>
</organism>
<geneLocation type="plasmid" evidence="10 11">
    <name>pHTS138</name>
</geneLocation>
<dbReference type="InterPro" id="IPR043760">
    <property type="entry name" value="PycTM_dom"/>
</dbReference>
<keyword evidence="3 8" id="KW-0812">Transmembrane</keyword>
<dbReference type="KEGG" id="hsal:JMJ58_21035"/>
<comment type="subcellular location">
    <subcellularLocation>
        <location evidence="1">Cell membrane</location>
    </subcellularLocation>
</comment>
<dbReference type="GO" id="GO:0005886">
    <property type="term" value="C:plasma membrane"/>
    <property type="evidence" value="ECO:0007669"/>
    <property type="project" value="UniProtKB-SubCell"/>
</dbReference>
<keyword evidence="4" id="KW-0547">Nucleotide-binding</keyword>
<accession>A0A8T8E757</accession>
<evidence type="ECO:0000256" key="2">
    <source>
        <dbReference type="ARBA" id="ARBA00022475"/>
    </source>
</evidence>
<keyword evidence="5 8" id="KW-1133">Transmembrane helix</keyword>
<feature type="domain" description="Pycsar effector protein" evidence="9">
    <location>
        <begin position="10"/>
        <end position="154"/>
    </location>
</feature>
<proteinExistence type="predicted"/>
<evidence type="ECO:0000256" key="1">
    <source>
        <dbReference type="ARBA" id="ARBA00004236"/>
    </source>
</evidence>
<feature type="transmembrane region" description="Helical" evidence="8">
    <location>
        <begin position="138"/>
        <end position="161"/>
    </location>
</feature>
<evidence type="ECO:0000256" key="4">
    <source>
        <dbReference type="ARBA" id="ARBA00022741"/>
    </source>
</evidence>
<evidence type="ECO:0000313" key="10">
    <source>
        <dbReference type="EMBL" id="QRV17443.1"/>
    </source>
</evidence>
<keyword evidence="10" id="KW-0614">Plasmid</keyword>
<evidence type="ECO:0000256" key="3">
    <source>
        <dbReference type="ARBA" id="ARBA00022692"/>
    </source>
</evidence>
<evidence type="ECO:0000313" key="11">
    <source>
        <dbReference type="Proteomes" id="UP000637819"/>
    </source>
</evidence>
<feature type="transmembrane region" description="Helical" evidence="8">
    <location>
        <begin position="56"/>
        <end position="80"/>
    </location>
</feature>
<gene>
    <name evidence="10" type="ORF">JMJ58_21035</name>
</gene>
<keyword evidence="6" id="KW-0051">Antiviral defense</keyword>
<evidence type="ECO:0000256" key="5">
    <source>
        <dbReference type="ARBA" id="ARBA00022989"/>
    </source>
</evidence>
<keyword evidence="7 8" id="KW-0472">Membrane</keyword>
<keyword evidence="2" id="KW-1003">Cell membrane</keyword>
<dbReference type="EMBL" id="CP069189">
    <property type="protein sequence ID" value="QRV17443.1"/>
    <property type="molecule type" value="Genomic_DNA"/>
</dbReference>
<dbReference type="AlphaFoldDB" id="A0A8T8E757"/>
<dbReference type="OrthoDB" id="350911at2157"/>
<dbReference type="GeneID" id="62877665"/>
<reference evidence="10 11" key="1">
    <citation type="submission" date="2021-01" db="EMBL/GenBank/DDBJ databases">
        <title>Genome Sequence and Methylation Pattern of Haloterrigena salifodinae BOL5-1, An Extremely Halophilic Archaeon from a Bolivian Salt Mine.</title>
        <authorList>
            <person name="DasSarma P."/>
            <person name="Anton B.P."/>
            <person name="DasSarma S.L."/>
            <person name="von Ehrenheim H.A.L."/>
            <person name="Martinez F.L."/>
            <person name="Guzman D."/>
            <person name="Roberts R.J."/>
            <person name="DasSarma S."/>
        </authorList>
    </citation>
    <scope>NUCLEOTIDE SEQUENCE [LARGE SCALE GENOMIC DNA]</scope>
    <source>
        <strain evidence="10 11">BOL5-1</strain>
        <plasmid evidence="10 11">pHTS138</plasmid>
    </source>
</reference>
<dbReference type="Pfam" id="PF18967">
    <property type="entry name" value="PycTM"/>
    <property type="match status" value="1"/>
</dbReference>
<dbReference type="GO" id="GO:0051607">
    <property type="term" value="P:defense response to virus"/>
    <property type="evidence" value="ECO:0007669"/>
    <property type="project" value="UniProtKB-KW"/>
</dbReference>
<dbReference type="RefSeq" id="WP_204749478.1">
    <property type="nucleotide sequence ID" value="NZ_CP069189.1"/>
</dbReference>
<sequence>MTEFNNVELARTIHEHLNTYISSADQKASILLTAQLAFLGLIANVFLDVWQLEEQILQITLLLTVGVNIVAMVFSGLVVLPRTPSEKDMYLYWGNIIDEEIDEFTDDMKDFSDSSSFEQLVKEDYYLAKVADKKYSNLFYSIVFTAGTVAMTCITGAGALIL</sequence>
<evidence type="ECO:0000256" key="6">
    <source>
        <dbReference type="ARBA" id="ARBA00023118"/>
    </source>
</evidence>